<evidence type="ECO:0000313" key="3">
    <source>
        <dbReference type="Proteomes" id="UP000320481"/>
    </source>
</evidence>
<comment type="caution">
    <text evidence="2">The sequence shown here is derived from an EMBL/GenBank/DDBJ whole genome shotgun (WGS) entry which is preliminary data.</text>
</comment>
<protein>
    <recommendedName>
        <fullName evidence="4">Secreted protein</fullName>
    </recommendedName>
</protein>
<reference evidence="2" key="1">
    <citation type="journal article" date="2019" name="Microbiol. Resour. Announc.">
        <title>Draft Genomic Sequences of Streptomyces misionensis and Streptomyces albidoflavus, bacteria applied for phytopathogen biocontrol.</title>
        <authorList>
            <person name="Pylro V."/>
            <person name="Dias A."/>
            <person name="Andreote F."/>
            <person name="Varani A."/>
            <person name="Andreote C."/>
            <person name="Bernardo E."/>
            <person name="Martins T."/>
        </authorList>
    </citation>
    <scope>NUCLEOTIDE SEQUENCE [LARGE SCALE GENOMIC DNA]</scope>
    <source>
        <strain evidence="2">66</strain>
    </source>
</reference>
<evidence type="ECO:0000313" key="2">
    <source>
        <dbReference type="EMBL" id="TWV34388.1"/>
    </source>
</evidence>
<sequence>MYRLVLTISALAVFALAVPPVDAVAAEGKFTYTLPPAEGHIKDPDIRCYPYTEGSGPVENQTDVQAELYGTPNCSGVPSYVPPRGRRPHETFRSVRFNGIGPAFGIFIYLKPGERRTLENPTSERCFNIKGSGYVHNETDEVVLLYRRAGCVGAAASRVNRNGHVFHADFSSLEFVSD</sequence>
<feature type="signal peptide" evidence="1">
    <location>
        <begin position="1"/>
        <end position="25"/>
    </location>
</feature>
<keyword evidence="1" id="KW-0732">Signal</keyword>
<proteinExistence type="predicted"/>
<name>A0A5C6IYW8_9ACTN</name>
<dbReference type="RefSeq" id="WP_146468006.1">
    <property type="nucleotide sequence ID" value="NZ_VOGW01000173.1"/>
</dbReference>
<evidence type="ECO:0000256" key="1">
    <source>
        <dbReference type="SAM" id="SignalP"/>
    </source>
</evidence>
<gene>
    <name evidence="2" type="ORF">FRZ03_28650</name>
</gene>
<evidence type="ECO:0008006" key="4">
    <source>
        <dbReference type="Google" id="ProtNLM"/>
    </source>
</evidence>
<feature type="chain" id="PRO_5022888602" description="Secreted protein" evidence="1">
    <location>
        <begin position="26"/>
        <end position="178"/>
    </location>
</feature>
<dbReference type="EMBL" id="VOGW01000173">
    <property type="protein sequence ID" value="TWV34388.1"/>
    <property type="molecule type" value="Genomic_DNA"/>
</dbReference>
<dbReference type="Proteomes" id="UP000320481">
    <property type="component" value="Unassembled WGS sequence"/>
</dbReference>
<dbReference type="AlphaFoldDB" id="A0A5C6IYW8"/>
<organism evidence="2 3">
    <name type="scientific">Streptomyces misionensis</name>
    <dbReference type="NCBI Taxonomy" id="67331"/>
    <lineage>
        <taxon>Bacteria</taxon>
        <taxon>Bacillati</taxon>
        <taxon>Actinomycetota</taxon>
        <taxon>Actinomycetes</taxon>
        <taxon>Kitasatosporales</taxon>
        <taxon>Streptomycetaceae</taxon>
        <taxon>Streptomyces</taxon>
    </lineage>
</organism>
<keyword evidence="3" id="KW-1185">Reference proteome</keyword>
<accession>A0A5C6IYW8</accession>